<feature type="signal peptide" evidence="8">
    <location>
        <begin position="1"/>
        <end position="30"/>
    </location>
</feature>
<dbReference type="Gene3D" id="1.20.1600.10">
    <property type="entry name" value="Outer membrane efflux proteins (OEP)"/>
    <property type="match status" value="1"/>
</dbReference>
<dbReference type="GO" id="GO:1990281">
    <property type="term" value="C:efflux pump complex"/>
    <property type="evidence" value="ECO:0007669"/>
    <property type="project" value="TreeGrafter"/>
</dbReference>
<dbReference type="GO" id="GO:0015288">
    <property type="term" value="F:porin activity"/>
    <property type="evidence" value="ECO:0007669"/>
    <property type="project" value="TreeGrafter"/>
</dbReference>
<evidence type="ECO:0000313" key="10">
    <source>
        <dbReference type="Proteomes" id="UP000192997"/>
    </source>
</evidence>
<keyword evidence="3" id="KW-0813">Transport</keyword>
<evidence type="ECO:0000256" key="1">
    <source>
        <dbReference type="ARBA" id="ARBA00004442"/>
    </source>
</evidence>
<evidence type="ECO:0000256" key="5">
    <source>
        <dbReference type="ARBA" id="ARBA00022692"/>
    </source>
</evidence>
<dbReference type="EMBL" id="NBYN01000003">
    <property type="protein sequence ID" value="OSO97329.1"/>
    <property type="molecule type" value="Genomic_DNA"/>
</dbReference>
<organism evidence="9 10">
    <name type="scientific">Cylindrospermopsis raciborskii CENA303</name>
    <dbReference type="NCBI Taxonomy" id="1170769"/>
    <lineage>
        <taxon>Bacteria</taxon>
        <taxon>Bacillati</taxon>
        <taxon>Cyanobacteriota</taxon>
        <taxon>Cyanophyceae</taxon>
        <taxon>Nostocales</taxon>
        <taxon>Aphanizomenonaceae</taxon>
        <taxon>Cylindrospermopsis</taxon>
    </lineage>
</organism>
<evidence type="ECO:0000256" key="7">
    <source>
        <dbReference type="ARBA" id="ARBA00023237"/>
    </source>
</evidence>
<comment type="subcellular location">
    <subcellularLocation>
        <location evidence="1">Cell outer membrane</location>
    </subcellularLocation>
</comment>
<comment type="caution">
    <text evidence="9">The sequence shown here is derived from an EMBL/GenBank/DDBJ whole genome shotgun (WGS) entry which is preliminary data.</text>
</comment>
<keyword evidence="8" id="KW-0732">Signal</keyword>
<evidence type="ECO:0000256" key="4">
    <source>
        <dbReference type="ARBA" id="ARBA00022452"/>
    </source>
</evidence>
<evidence type="ECO:0000256" key="2">
    <source>
        <dbReference type="ARBA" id="ARBA00007613"/>
    </source>
</evidence>
<dbReference type="InterPro" id="IPR051906">
    <property type="entry name" value="TolC-like"/>
</dbReference>
<dbReference type="SUPFAM" id="SSF56954">
    <property type="entry name" value="Outer membrane efflux proteins (OEP)"/>
    <property type="match status" value="1"/>
</dbReference>
<comment type="similarity">
    <text evidence="2">Belongs to the outer membrane factor (OMF) (TC 1.B.17) family.</text>
</comment>
<keyword evidence="7" id="KW-0998">Cell outer membrane</keyword>
<gene>
    <name evidence="9" type="ORF">B7O87_00740</name>
</gene>
<dbReference type="AlphaFoldDB" id="A0A1X4GJF4"/>
<reference evidence="10" key="1">
    <citation type="submission" date="2017-04" db="EMBL/GenBank/DDBJ databases">
        <authorList>
            <person name="Abreu V.A."/>
            <person name="Popin R.V."/>
            <person name="Rigonato J."/>
            <person name="Andreote A.P."/>
            <person name="Schaker P.C."/>
            <person name="Hoff-Risseti C."/>
            <person name="Alvarenga D.O."/>
            <person name="Varani A.M."/>
            <person name="Fiore M.F."/>
        </authorList>
    </citation>
    <scope>NUCLEOTIDE SEQUENCE [LARGE SCALE GENOMIC DNA]</scope>
    <source>
        <strain evidence="10">CENA303</strain>
    </source>
</reference>
<dbReference type="Proteomes" id="UP000192997">
    <property type="component" value="Unassembled WGS sequence"/>
</dbReference>
<evidence type="ECO:0000313" key="9">
    <source>
        <dbReference type="EMBL" id="OSO97329.1"/>
    </source>
</evidence>
<dbReference type="GO" id="GO:0009279">
    <property type="term" value="C:cell outer membrane"/>
    <property type="evidence" value="ECO:0007669"/>
    <property type="project" value="UniProtKB-SubCell"/>
</dbReference>
<evidence type="ECO:0000256" key="3">
    <source>
        <dbReference type="ARBA" id="ARBA00022448"/>
    </source>
</evidence>
<dbReference type="GO" id="GO:0015562">
    <property type="term" value="F:efflux transmembrane transporter activity"/>
    <property type="evidence" value="ECO:0007669"/>
    <property type="project" value="InterPro"/>
</dbReference>
<protein>
    <recommendedName>
        <fullName evidence="11">Transporter</fullName>
    </recommendedName>
</protein>
<keyword evidence="4" id="KW-1134">Transmembrane beta strand</keyword>
<feature type="chain" id="PRO_5010865260" description="Transporter" evidence="8">
    <location>
        <begin position="31"/>
        <end position="516"/>
    </location>
</feature>
<dbReference type="PANTHER" id="PTHR30026">
    <property type="entry name" value="OUTER MEMBRANE PROTEIN TOLC"/>
    <property type="match status" value="1"/>
</dbReference>
<keyword evidence="6" id="KW-0472">Membrane</keyword>
<keyword evidence="5" id="KW-0812">Transmembrane</keyword>
<dbReference type="PANTHER" id="PTHR30026:SF20">
    <property type="entry name" value="OUTER MEMBRANE PROTEIN TOLC"/>
    <property type="match status" value="1"/>
</dbReference>
<proteinExistence type="inferred from homology"/>
<dbReference type="Pfam" id="PF02321">
    <property type="entry name" value="OEP"/>
    <property type="match status" value="1"/>
</dbReference>
<name>A0A1X4GJF4_9CYAN</name>
<evidence type="ECO:0000256" key="8">
    <source>
        <dbReference type="SAM" id="SignalP"/>
    </source>
</evidence>
<evidence type="ECO:0000256" key="6">
    <source>
        <dbReference type="ARBA" id="ARBA00023136"/>
    </source>
</evidence>
<sequence length="516" mass="57852">MKMINTSVFFLKTSFLLCSLVCLLPNLVKAQDVPSQQDLPKVNPDIQLLLSQPNQDIPLKLVDAVYLALQNNRDVKIAYLQRIVDKARLSESESIFSPTVRPQLSLNLNAREPLDSNSTKTDIGTDTTAGVGAGISLKLPTGASLNLGWNGANVWEGKYSKDSSSYLFVKDPNILRQDVSFSISQPLLKNFGVYLNTLNLRRARLTESTNILNFRNSIAQTITNSVVTYRNLLLAQERLKIEEDSFASAKEELEKSQVLFAEGKITRNDLIQRQADIAQKEFNLVNVKTNLTEAIASLTKLTDLPLKMLIAIEKPLPPDNLNLPTFEEMIKLAEDNNIRYLFAVNAVENAKLSLAEAKNQQSLDLTLNLSYGFKSFSYQRDSGNFSSSLVLSREFGNLSQDNAVLKSEVNLQQAEFSLTNTRVDINEQLRNRIRNVRDSFTQIQLSKQATNLAQLRLNSAREKIKSGDNVSTTDIINFEKGLVDAKNQELNVTISHLNSMTQLEEFLGMTLNKWLK</sequence>
<dbReference type="InterPro" id="IPR003423">
    <property type="entry name" value="OMP_efflux"/>
</dbReference>
<evidence type="ECO:0008006" key="11">
    <source>
        <dbReference type="Google" id="ProtNLM"/>
    </source>
</evidence>
<accession>A0A1X4GJF4</accession>